<dbReference type="Proteomes" id="UP000272051">
    <property type="component" value="Unassembled WGS sequence"/>
</dbReference>
<accession>A0A497EVW4</accession>
<protein>
    <recommendedName>
        <fullName evidence="3">Archaeal Type IV pilin N-terminal domain-containing protein</fullName>
    </recommendedName>
</protein>
<dbReference type="EMBL" id="QMQX01000104">
    <property type="protein sequence ID" value="RLE51523.1"/>
    <property type="molecule type" value="Genomic_DNA"/>
</dbReference>
<reference evidence="1 2" key="1">
    <citation type="submission" date="2018-06" db="EMBL/GenBank/DDBJ databases">
        <title>Extensive metabolic versatility and redundancy in microbially diverse, dynamic hydrothermal sediments.</title>
        <authorList>
            <person name="Dombrowski N."/>
            <person name="Teske A."/>
            <person name="Baker B.J."/>
        </authorList>
    </citation>
    <scope>NUCLEOTIDE SEQUENCE [LARGE SCALE GENOMIC DNA]</scope>
    <source>
        <strain evidence="1">B34_G17</strain>
    </source>
</reference>
<name>A0A497EVW4_9CREN</name>
<gene>
    <name evidence="1" type="ORF">DRJ33_05810</name>
</gene>
<sequence>MVMARASVAVSTILAIVTLIITALASTLILYGWSMELPTILPEGSREYAKLIITGYTTSSSVLTLYVKNVGGSSAVIDKVYLEGPKDVFYELEIALIQGTGVGGELWGGDVWRVDASSLTLRKARDGKVLYDVFTSRDPSTWNDSYVDYNNDWSHVYYDPDGLKLLSRSAGGWAVRGLISQGKIIDLGDLPIVVEVDLQKTYYNVPDGDAAASPFAACLYLSSNKNSNPYYAKPWFAAKLYPRSFPYRPEAQLVTRDSNGIVTYKTLYTWFSSPNSQPRGIFLLVFNETNRVYYYFWRNTRSGSPYAAGSWSSPGLTQVFSSSPLYVYLTIDNRVTASSRKVHVRYLQVYRGTSIVVNGLKPGWTVQLCDENDQLIKEVLASSNSVEIDLLDYVVEHGMPFKGYIKVVTCDMEEVRSHGGVTIAPGETKPVTLSIKGVPHGVYTLKVVAKDGALTAMPVKI</sequence>
<evidence type="ECO:0000313" key="1">
    <source>
        <dbReference type="EMBL" id="RLE51523.1"/>
    </source>
</evidence>
<organism evidence="1 2">
    <name type="scientific">Thermoproteota archaeon</name>
    <dbReference type="NCBI Taxonomy" id="2056631"/>
    <lineage>
        <taxon>Archaea</taxon>
        <taxon>Thermoproteota</taxon>
    </lineage>
</organism>
<evidence type="ECO:0008006" key="3">
    <source>
        <dbReference type="Google" id="ProtNLM"/>
    </source>
</evidence>
<dbReference type="AlphaFoldDB" id="A0A497EVW4"/>
<comment type="caution">
    <text evidence="1">The sequence shown here is derived from an EMBL/GenBank/DDBJ whole genome shotgun (WGS) entry which is preliminary data.</text>
</comment>
<proteinExistence type="predicted"/>
<evidence type="ECO:0000313" key="2">
    <source>
        <dbReference type="Proteomes" id="UP000272051"/>
    </source>
</evidence>